<feature type="transmembrane region" description="Helical" evidence="2">
    <location>
        <begin position="171"/>
        <end position="190"/>
    </location>
</feature>
<keyword evidence="2" id="KW-0472">Membrane</keyword>
<name>A0ABR4MZ38_9FUNG</name>
<feature type="transmembrane region" description="Helical" evidence="2">
    <location>
        <begin position="82"/>
        <end position="102"/>
    </location>
</feature>
<evidence type="ECO:0000256" key="1">
    <source>
        <dbReference type="SAM" id="MobiDB-lite"/>
    </source>
</evidence>
<proteinExistence type="predicted"/>
<keyword evidence="2" id="KW-1133">Transmembrane helix</keyword>
<feature type="transmembrane region" description="Helical" evidence="2">
    <location>
        <begin position="392"/>
        <end position="413"/>
    </location>
</feature>
<feature type="transmembrane region" description="Helical" evidence="2">
    <location>
        <begin position="202"/>
        <end position="221"/>
    </location>
</feature>
<organism evidence="3 4">
    <name type="scientific">Polyrhizophydium stewartii</name>
    <dbReference type="NCBI Taxonomy" id="2732419"/>
    <lineage>
        <taxon>Eukaryota</taxon>
        <taxon>Fungi</taxon>
        <taxon>Fungi incertae sedis</taxon>
        <taxon>Chytridiomycota</taxon>
        <taxon>Chytridiomycota incertae sedis</taxon>
        <taxon>Chytridiomycetes</taxon>
        <taxon>Rhizophydiales</taxon>
        <taxon>Rhizophydiales incertae sedis</taxon>
        <taxon>Polyrhizophydium</taxon>
    </lineage>
</organism>
<feature type="transmembrane region" description="Helical" evidence="2">
    <location>
        <begin position="42"/>
        <end position="62"/>
    </location>
</feature>
<feature type="transmembrane region" description="Helical" evidence="2">
    <location>
        <begin position="288"/>
        <end position="306"/>
    </location>
</feature>
<feature type="transmembrane region" description="Helical" evidence="2">
    <location>
        <begin position="358"/>
        <end position="380"/>
    </location>
</feature>
<sequence>MRDLSAHMPPSLIFQGIALAELTAALMFMVTSKRESRKSAIFRLSCIAWVFVVVATALDIGILDFFVSPYPLPEKFWHPKMVLAGFFVGVCAELTMMALLLVRLNIFYGIKSPVFWLLLLIGFASVCFAIPGNYLAVLANVDVFEGKYAFFTDSPRMTACEVMFNHDGVRFLVILGLNITITTFAITAYFRGYDYITYCSWYMTTLIYAIEIRTFLIASYVSTRDIIEKNRIGLTATSPISVSHIRSMSASEEAKRTRFDIELEEQRQAPCATPPTMRDLMAHLTPSLIFQGIAISELLAAGMFMITSKPESRGSAIFRLSVVGWVFVVVMTAIDIGIMDYFTSPYPLADPFWHPKMVLSNFGLGLLNDWVMLALFVIRLRVFYRDSPLTTWGLTFLGAASMITLLPGDYIALMANIKVFQGKIAVFTDDPDMLLANVFFAAGNIGKSAFSALSSMAFLWAIGKGLGFSKEGFLYEIMFNHDGLRFLVIIGLNMTLVLFTLLAYVNGYNYITYCSWYLPPLIASVEIHTFLIASYVAPRDIIERNRLGLTVTSPISGTHIRSYNSNNSYSNQPVYSSEEAKHSRSS</sequence>
<evidence type="ECO:0000313" key="3">
    <source>
        <dbReference type="EMBL" id="KAL2912540.1"/>
    </source>
</evidence>
<evidence type="ECO:0000256" key="2">
    <source>
        <dbReference type="SAM" id="Phobius"/>
    </source>
</evidence>
<evidence type="ECO:0000313" key="4">
    <source>
        <dbReference type="Proteomes" id="UP001527925"/>
    </source>
</evidence>
<accession>A0ABR4MZ38</accession>
<feature type="transmembrane region" description="Helical" evidence="2">
    <location>
        <begin position="483"/>
        <end position="505"/>
    </location>
</feature>
<keyword evidence="4" id="KW-1185">Reference proteome</keyword>
<feature type="transmembrane region" description="Helical" evidence="2">
    <location>
        <begin position="114"/>
        <end position="136"/>
    </location>
</feature>
<reference evidence="3 4" key="1">
    <citation type="submission" date="2023-09" db="EMBL/GenBank/DDBJ databases">
        <title>Pangenome analysis of Batrachochytrium dendrobatidis and related Chytrids.</title>
        <authorList>
            <person name="Yacoub M.N."/>
            <person name="Stajich J.E."/>
            <person name="James T.Y."/>
        </authorList>
    </citation>
    <scope>NUCLEOTIDE SEQUENCE [LARGE SCALE GENOMIC DNA]</scope>
    <source>
        <strain evidence="3 4">JEL0888</strain>
    </source>
</reference>
<feature type="transmembrane region" description="Helical" evidence="2">
    <location>
        <begin position="12"/>
        <end position="30"/>
    </location>
</feature>
<feature type="transmembrane region" description="Helical" evidence="2">
    <location>
        <begin position="517"/>
        <end position="537"/>
    </location>
</feature>
<gene>
    <name evidence="3" type="ORF">HK105_207938</name>
</gene>
<comment type="caution">
    <text evidence="3">The sequence shown here is derived from an EMBL/GenBank/DDBJ whole genome shotgun (WGS) entry which is preliminary data.</text>
</comment>
<dbReference type="Proteomes" id="UP001527925">
    <property type="component" value="Unassembled WGS sequence"/>
</dbReference>
<feature type="region of interest" description="Disordered" evidence="1">
    <location>
        <begin position="563"/>
        <end position="586"/>
    </location>
</feature>
<protein>
    <submittedName>
        <fullName evidence="3">Uncharacterized protein</fullName>
    </submittedName>
</protein>
<keyword evidence="2" id="KW-0812">Transmembrane</keyword>
<feature type="transmembrane region" description="Helical" evidence="2">
    <location>
        <begin position="318"/>
        <end position="338"/>
    </location>
</feature>
<dbReference type="EMBL" id="JADGIZ020000062">
    <property type="protein sequence ID" value="KAL2912540.1"/>
    <property type="molecule type" value="Genomic_DNA"/>
</dbReference>
<feature type="transmembrane region" description="Helical" evidence="2">
    <location>
        <begin position="433"/>
        <end position="462"/>
    </location>
</feature>